<dbReference type="HOGENOM" id="CLU_303876_0_0_1"/>
<dbReference type="eggNOG" id="ENOG502S25J">
    <property type="taxonomic scope" value="Eukaryota"/>
</dbReference>
<dbReference type="Pfam" id="PF11489">
    <property type="entry name" value="Aim21"/>
    <property type="match status" value="1"/>
</dbReference>
<evidence type="ECO:0000313" key="6">
    <source>
        <dbReference type="EMBL" id="CCH63184.1"/>
    </source>
</evidence>
<dbReference type="AlphaFoldDB" id="I2H9Y2"/>
<accession>I2H9Y2</accession>
<feature type="region of interest" description="Disordered" evidence="5">
    <location>
        <begin position="698"/>
        <end position="720"/>
    </location>
</feature>
<evidence type="ECO:0000256" key="2">
    <source>
        <dbReference type="ARBA" id="ARBA00004134"/>
    </source>
</evidence>
<feature type="compositionally biased region" description="Basic and acidic residues" evidence="5">
    <location>
        <begin position="227"/>
        <end position="239"/>
    </location>
</feature>
<feature type="compositionally biased region" description="Polar residues" evidence="5">
    <location>
        <begin position="810"/>
        <end position="824"/>
    </location>
</feature>
<dbReference type="GO" id="GO:0030479">
    <property type="term" value="C:actin cortical patch"/>
    <property type="evidence" value="ECO:0007669"/>
    <property type="project" value="UniProtKB-SubCell"/>
</dbReference>
<dbReference type="EMBL" id="HE806325">
    <property type="protein sequence ID" value="CCH63184.1"/>
    <property type="molecule type" value="Genomic_DNA"/>
</dbReference>
<feature type="region of interest" description="Disordered" evidence="5">
    <location>
        <begin position="426"/>
        <end position="618"/>
    </location>
</feature>
<feature type="compositionally biased region" description="Basic and acidic residues" evidence="5">
    <location>
        <begin position="372"/>
        <end position="390"/>
    </location>
</feature>
<reference evidence="6 7" key="1">
    <citation type="journal article" date="2011" name="Proc. Natl. Acad. Sci. U.S.A.">
        <title>Evolutionary erosion of yeast sex chromosomes by mating-type switching accidents.</title>
        <authorList>
            <person name="Gordon J.L."/>
            <person name="Armisen D."/>
            <person name="Proux-Wera E."/>
            <person name="Oheigeartaigh S.S."/>
            <person name="Byrne K.P."/>
            <person name="Wolfe K.H."/>
        </authorList>
    </citation>
    <scope>NUCLEOTIDE SEQUENCE [LARGE SCALE GENOMIC DNA]</scope>
    <source>
        <strain evidence="7">ATCC 34711 / CBS 6284 / DSM 70876 / NBRC 10599 / NRRL Y-10934 / UCD 77-7</strain>
    </source>
</reference>
<feature type="region of interest" description="Disordered" evidence="5">
    <location>
        <begin position="1"/>
        <end position="299"/>
    </location>
</feature>
<evidence type="ECO:0000256" key="3">
    <source>
        <dbReference type="ARBA" id="ARBA00006466"/>
    </source>
</evidence>
<keyword evidence="7" id="KW-1185">Reference proteome</keyword>
<gene>
    <name evidence="6" type="primary">TBLA0J01880</name>
    <name evidence="6" type="ORF">TBLA_0J01880</name>
</gene>
<feature type="region of interest" description="Disordered" evidence="5">
    <location>
        <begin position="807"/>
        <end position="837"/>
    </location>
</feature>
<dbReference type="KEGG" id="tbl:TBLA_0J01880"/>
<organism evidence="6 7">
    <name type="scientific">Henningerozyma blattae (strain ATCC 34711 / CBS 6284 / DSM 70876 / NBRC 10599 / NRRL Y-10934 / UCD 77-7)</name>
    <name type="common">Yeast</name>
    <name type="synonym">Tetrapisispora blattae</name>
    <dbReference type="NCBI Taxonomy" id="1071380"/>
    <lineage>
        <taxon>Eukaryota</taxon>
        <taxon>Fungi</taxon>
        <taxon>Dikarya</taxon>
        <taxon>Ascomycota</taxon>
        <taxon>Saccharomycotina</taxon>
        <taxon>Saccharomycetes</taxon>
        <taxon>Saccharomycetales</taxon>
        <taxon>Saccharomycetaceae</taxon>
        <taxon>Henningerozyma</taxon>
    </lineage>
</organism>
<feature type="compositionally biased region" description="Polar residues" evidence="5">
    <location>
        <begin position="704"/>
        <end position="720"/>
    </location>
</feature>
<evidence type="ECO:0000256" key="4">
    <source>
        <dbReference type="ARBA" id="ARBA00021016"/>
    </source>
</evidence>
<sequence>MSSEQDGTPLNQSNTLPIPDELKTPAPTPNDGIDSVPVIPTSRPHKRQTLASIPVSEAKSGDNVEPHPSLPKGRPVNRSKTSADLEPEQQRNRSLSPKLPATRPAKKMSTKDLDILVDNDSQKLKETNIQRKQTGDISPETEPIVPSRPKHAITEVEPILAKEPVVPQRPKQTVSETEPTSIPERTIPRRPKTTSDSNTMDPDTNIEIETPHIPSRPSRESTTVVSEIERQIPIEEKAAQSELHNQIKEPYIPQRPKRENTSVISTEELEESVAEKVQEPVIPTRPKSPVKLNTPESGFQKLNKTVNESSGSTHQISENVNPMEGNLIIEQLKGKLTKMQKPASDVENTIEDKPTEDDLIISALKSKLTKHEKHEDTTKPENVGREKLETNESLDEQIAIDQLKNELVETEMPNMEENIEKNVSEKVEAANSTKENSTDEDLTPKLTEFQKAEVQNEMSIPENEEANLETDKISNESKSTIGDSIPDVPSRPSHRFTQSKNSELDNGLEIDVKKESQPKASASSEELEVKLEEKNKDDGVESPKAVKREELKDEPKVIEISKLEPKEEVVTESTLKAENVGEEIPTTTNRLEPKSDKSEVVKPKKKGPPPPPKKPSSKIAALHEMLKRKTLQEIDDTDEKPAINEISNEVAPDRKEASRSPVNKFTGAKAQFANNLNGLFALPGMTPQNLPPALSKKLAPASENAGTSIATQDESPKTDSTVTLTKRRAKGPRGRKLPTNVAQIEKVVVENNTNEIQVFSTWKVTWPRSKSEPTTIEPSNIEEATEQITIAKPLAVKNPPLEASIEDESLASTNIEKTSNSIDNSKQEPYAKSDLSEKIQEDEVEISKHNIEDEQFTIIDNQTMNPTAKKPILNEKFETANNNKTQVDDDQVAGEKDNVTNDLTSRLQKVISQAEEARDSLISEENLSVLDAVDSRDQQGIAERFESELEKTVEKQMEAEFMKSDQNLENLLNEMEDHL</sequence>
<evidence type="ECO:0000256" key="5">
    <source>
        <dbReference type="SAM" id="MobiDB-lite"/>
    </source>
</evidence>
<feature type="compositionally biased region" description="Basic and acidic residues" evidence="5">
    <location>
        <begin position="527"/>
        <end position="569"/>
    </location>
</feature>
<dbReference type="GeneID" id="14498366"/>
<dbReference type="STRING" id="1071380.I2H9Y2"/>
<evidence type="ECO:0000256" key="1">
    <source>
        <dbReference type="ARBA" id="ARBA00002092"/>
    </source>
</evidence>
<feature type="compositionally biased region" description="Polar residues" evidence="5">
    <location>
        <begin position="170"/>
        <end position="180"/>
    </location>
</feature>
<feature type="compositionally biased region" description="Basic and acidic residues" evidence="5">
    <location>
        <begin position="109"/>
        <end position="129"/>
    </location>
</feature>
<feature type="compositionally biased region" description="Basic and acidic residues" evidence="5">
    <location>
        <begin position="825"/>
        <end position="837"/>
    </location>
</feature>
<feature type="region of interest" description="Disordered" evidence="5">
    <location>
        <begin position="631"/>
        <end position="661"/>
    </location>
</feature>
<evidence type="ECO:0000313" key="7">
    <source>
        <dbReference type="Proteomes" id="UP000002866"/>
    </source>
</evidence>
<protein>
    <recommendedName>
        <fullName evidence="4">Altered inheritance of mitochondria protein 21</fullName>
    </recommendedName>
</protein>
<feature type="compositionally biased region" description="Polar residues" evidence="5">
    <location>
        <begin position="1"/>
        <end position="16"/>
    </location>
</feature>
<dbReference type="Proteomes" id="UP000002866">
    <property type="component" value="Chromosome 10"/>
</dbReference>
<dbReference type="OMA" id="FQQMFNQ"/>
<name>I2H9Y2_HENB6</name>
<proteinExistence type="inferred from homology"/>
<dbReference type="OrthoDB" id="3995855at2759"/>
<comment type="function">
    <text evidence="1">Involved in mitochondrial migration along actin filaments.</text>
</comment>
<comment type="subcellular location">
    <subcellularLocation>
        <location evidence="2">Cytoplasm</location>
        <location evidence="2">Cytoskeleton</location>
        <location evidence="2">Actin patch</location>
    </subcellularLocation>
</comment>
<dbReference type="InterPro" id="IPR021582">
    <property type="entry name" value="Aim21"/>
</dbReference>
<feature type="compositionally biased region" description="Basic and acidic residues" evidence="5">
    <location>
        <begin position="591"/>
        <end position="602"/>
    </location>
</feature>
<comment type="similarity">
    <text evidence="3">Belongs to the AIM21 family.</text>
</comment>
<dbReference type="RefSeq" id="XP_004182703.1">
    <property type="nucleotide sequence ID" value="XM_004182655.1"/>
</dbReference>
<dbReference type="InParanoid" id="I2H9Y2"/>
<feature type="region of interest" description="Disordered" evidence="5">
    <location>
        <begin position="369"/>
        <end position="397"/>
    </location>
</feature>